<dbReference type="Pfam" id="PF02518">
    <property type="entry name" value="HATPase_c"/>
    <property type="match status" value="1"/>
</dbReference>
<evidence type="ECO:0000256" key="6">
    <source>
        <dbReference type="ARBA" id="ARBA00022692"/>
    </source>
</evidence>
<dbReference type="EC" id="2.7.13.3" evidence="3"/>
<dbReference type="SUPFAM" id="SSF52172">
    <property type="entry name" value="CheY-like"/>
    <property type="match status" value="1"/>
</dbReference>
<dbReference type="GO" id="GO:0005524">
    <property type="term" value="F:ATP binding"/>
    <property type="evidence" value="ECO:0007669"/>
    <property type="project" value="UniProtKB-KW"/>
</dbReference>
<evidence type="ECO:0000256" key="3">
    <source>
        <dbReference type="ARBA" id="ARBA00012438"/>
    </source>
</evidence>
<dbReference type="PROSITE" id="PS50109">
    <property type="entry name" value="HIS_KIN"/>
    <property type="match status" value="1"/>
</dbReference>
<dbReference type="eggNOG" id="COG5002">
    <property type="taxonomic scope" value="Bacteria"/>
</dbReference>
<keyword evidence="11" id="KW-0902">Two-component regulatory system</keyword>
<dbReference type="SMART" id="SM00091">
    <property type="entry name" value="PAS"/>
    <property type="match status" value="1"/>
</dbReference>
<dbReference type="InterPro" id="IPR038318">
    <property type="entry name" value="KdpD_sf"/>
</dbReference>
<evidence type="ECO:0000256" key="10">
    <source>
        <dbReference type="ARBA" id="ARBA00022989"/>
    </source>
</evidence>
<accession>F5Y2B3</accession>
<reference evidence="22" key="1">
    <citation type="submission" date="2006-01" db="EMBL/GenBank/DDBJ databases">
        <title>Genome of the cyst-dividing bacterium Ramlibacter tataouinensis.</title>
        <authorList>
            <person name="Barakat M."/>
            <person name="Ortet P."/>
            <person name="De Luca G."/>
            <person name="Jourlin-Castelli C."/>
            <person name="Ansaldi M."/>
            <person name="Py B."/>
            <person name="Fichant G."/>
            <person name="Coutinho P."/>
            <person name="Voulhoux R."/>
            <person name="Bastien O."/>
            <person name="Roy S."/>
            <person name="Marechal E."/>
            <person name="Henrissat B."/>
            <person name="Quentin Y."/>
            <person name="Noirot P."/>
            <person name="Filloux A."/>
            <person name="Mejean V."/>
            <person name="DuBow M."/>
            <person name="Barras F."/>
            <person name="Heulin T."/>
        </authorList>
    </citation>
    <scope>NUCLEOTIDE SEQUENCE [LARGE SCALE GENOMIC DNA]</scope>
    <source>
        <strain evidence="22">ATCC BAA-407 / DSM 14655 / LMG 21543 / TTB310</strain>
    </source>
</reference>
<dbReference type="HOGENOM" id="CLU_000445_114_15_4"/>
<keyword evidence="10 16" id="KW-1133">Transmembrane helix</keyword>
<evidence type="ECO:0000256" key="9">
    <source>
        <dbReference type="ARBA" id="ARBA00022840"/>
    </source>
</evidence>
<dbReference type="InterPro" id="IPR003594">
    <property type="entry name" value="HATPase_dom"/>
</dbReference>
<dbReference type="Gene3D" id="1.10.287.130">
    <property type="match status" value="1"/>
</dbReference>
<dbReference type="SUPFAM" id="SSF55785">
    <property type="entry name" value="PYP-like sensor domain (PAS domain)"/>
    <property type="match status" value="1"/>
</dbReference>
<keyword evidence="5" id="KW-0808">Transferase</keyword>
<dbReference type="EMBL" id="CP000245">
    <property type="protein sequence ID" value="AEG91087.1"/>
    <property type="molecule type" value="Genomic_DNA"/>
</dbReference>
<evidence type="ECO:0000256" key="16">
    <source>
        <dbReference type="SAM" id="Phobius"/>
    </source>
</evidence>
<dbReference type="SUPFAM" id="SSF55874">
    <property type="entry name" value="ATPase domain of HSP90 chaperone/DNA topoisomerase II/histidine kinase"/>
    <property type="match status" value="1"/>
</dbReference>
<comment type="subcellular location">
    <subcellularLocation>
        <location evidence="2">Membrane</location>
        <topology evidence="2">Multi-pass membrane protein</topology>
    </subcellularLocation>
</comment>
<dbReference type="FunFam" id="3.30.450.20:FF:000099">
    <property type="entry name" value="Sensory box sensor histidine kinase"/>
    <property type="match status" value="1"/>
</dbReference>
<keyword evidence="4 13" id="KW-0597">Phosphoprotein</keyword>
<dbReference type="CDD" id="cd00082">
    <property type="entry name" value="HisKA"/>
    <property type="match status" value="1"/>
</dbReference>
<evidence type="ECO:0000256" key="4">
    <source>
        <dbReference type="ARBA" id="ARBA00022553"/>
    </source>
</evidence>
<evidence type="ECO:0000256" key="7">
    <source>
        <dbReference type="ARBA" id="ARBA00022741"/>
    </source>
</evidence>
<dbReference type="PANTHER" id="PTHR43047">
    <property type="entry name" value="TWO-COMPONENT HISTIDINE PROTEIN KINASE"/>
    <property type="match status" value="1"/>
</dbReference>
<dbReference type="SMART" id="SM00388">
    <property type="entry name" value="HisKA"/>
    <property type="match status" value="1"/>
</dbReference>
<dbReference type="InterPro" id="IPR000014">
    <property type="entry name" value="PAS"/>
</dbReference>
<dbReference type="KEGG" id="rta:Rta_00270"/>
<dbReference type="InterPro" id="IPR001789">
    <property type="entry name" value="Sig_transdc_resp-reg_receiver"/>
</dbReference>
<evidence type="ECO:0000256" key="14">
    <source>
        <dbReference type="SAM" id="Coils"/>
    </source>
</evidence>
<evidence type="ECO:0000256" key="13">
    <source>
        <dbReference type="PROSITE-ProRule" id="PRU00169"/>
    </source>
</evidence>
<dbReference type="SUPFAM" id="SSF47384">
    <property type="entry name" value="Homodimeric domain of signal transducing histidine kinase"/>
    <property type="match status" value="1"/>
</dbReference>
<feature type="domain" description="PAC" evidence="20">
    <location>
        <begin position="256"/>
        <end position="308"/>
    </location>
</feature>
<dbReference type="InterPro" id="IPR004358">
    <property type="entry name" value="Sig_transdc_His_kin-like_C"/>
</dbReference>
<dbReference type="Pfam" id="PF00512">
    <property type="entry name" value="HisKA"/>
    <property type="match status" value="1"/>
</dbReference>
<evidence type="ECO:0000313" key="21">
    <source>
        <dbReference type="EMBL" id="AEG91087.1"/>
    </source>
</evidence>
<feature type="transmembrane region" description="Helical" evidence="16">
    <location>
        <begin position="31"/>
        <end position="52"/>
    </location>
</feature>
<dbReference type="Proteomes" id="UP000008385">
    <property type="component" value="Chromosome"/>
</dbReference>
<dbReference type="InterPro" id="IPR003661">
    <property type="entry name" value="HisK_dim/P_dom"/>
</dbReference>
<protein>
    <recommendedName>
        <fullName evidence="3">histidine kinase</fullName>
        <ecNumber evidence="3">2.7.13.3</ecNumber>
    </recommendedName>
</protein>
<evidence type="ECO:0000256" key="15">
    <source>
        <dbReference type="SAM" id="MobiDB-lite"/>
    </source>
</evidence>
<gene>
    <name evidence="21" type="ordered locus">Rta_00270</name>
</gene>
<evidence type="ECO:0000256" key="8">
    <source>
        <dbReference type="ARBA" id="ARBA00022777"/>
    </source>
</evidence>
<dbReference type="eggNOG" id="COG0784">
    <property type="taxonomic scope" value="Bacteria"/>
</dbReference>
<comment type="catalytic activity">
    <reaction evidence="1">
        <text>ATP + protein L-histidine = ADP + protein N-phospho-L-histidine.</text>
        <dbReference type="EC" id="2.7.13.3"/>
    </reaction>
</comment>
<dbReference type="Pfam" id="PF08447">
    <property type="entry name" value="PAS_3"/>
    <property type="match status" value="1"/>
</dbReference>
<dbReference type="Pfam" id="PF13493">
    <property type="entry name" value="DUF4118"/>
    <property type="match status" value="1"/>
</dbReference>
<organism evidence="21 22">
    <name type="scientific">Ramlibacter tataouinensis (strain ATCC BAA-407 / DSM 14655 / LMG 21543 / TTB310)</name>
    <dbReference type="NCBI Taxonomy" id="365046"/>
    <lineage>
        <taxon>Bacteria</taxon>
        <taxon>Pseudomonadati</taxon>
        <taxon>Pseudomonadota</taxon>
        <taxon>Betaproteobacteria</taxon>
        <taxon>Burkholderiales</taxon>
        <taxon>Comamonadaceae</taxon>
        <taxon>Ramlibacter</taxon>
    </lineage>
</organism>
<feature type="region of interest" description="Disordered" evidence="15">
    <location>
        <begin position="517"/>
        <end position="553"/>
    </location>
</feature>
<dbReference type="PROSITE" id="PS50113">
    <property type="entry name" value="PAC"/>
    <property type="match status" value="1"/>
</dbReference>
<dbReference type="Gene3D" id="1.20.120.620">
    <property type="entry name" value="Backbone structure of the membrane domain of e. Coli histidine kinase receptor kdpd"/>
    <property type="match status" value="1"/>
</dbReference>
<evidence type="ECO:0000259" key="18">
    <source>
        <dbReference type="PROSITE" id="PS50110"/>
    </source>
</evidence>
<dbReference type="InterPro" id="IPR036097">
    <property type="entry name" value="HisK_dim/P_sf"/>
</dbReference>
<dbReference type="InterPro" id="IPR011006">
    <property type="entry name" value="CheY-like_superfamily"/>
</dbReference>
<dbReference type="CDD" id="cd00130">
    <property type="entry name" value="PAS"/>
    <property type="match status" value="1"/>
</dbReference>
<evidence type="ECO:0000256" key="5">
    <source>
        <dbReference type="ARBA" id="ARBA00022679"/>
    </source>
</evidence>
<dbReference type="InterPro" id="IPR025201">
    <property type="entry name" value="KdpD_TM"/>
</dbReference>
<dbReference type="AlphaFoldDB" id="F5Y2B3"/>
<dbReference type="SMART" id="SM00448">
    <property type="entry name" value="REC"/>
    <property type="match status" value="1"/>
</dbReference>
<dbReference type="PROSITE" id="PS50110">
    <property type="entry name" value="RESPONSE_REGULATORY"/>
    <property type="match status" value="1"/>
</dbReference>
<dbReference type="GO" id="GO:0000155">
    <property type="term" value="F:phosphorelay sensor kinase activity"/>
    <property type="evidence" value="ECO:0007669"/>
    <property type="project" value="InterPro"/>
</dbReference>
<dbReference type="Gene3D" id="3.30.565.10">
    <property type="entry name" value="Histidine kinase-like ATPase, C-terminal domain"/>
    <property type="match status" value="1"/>
</dbReference>
<evidence type="ECO:0000256" key="11">
    <source>
        <dbReference type="ARBA" id="ARBA00023012"/>
    </source>
</evidence>
<dbReference type="NCBIfam" id="TIGR00229">
    <property type="entry name" value="sensory_box"/>
    <property type="match status" value="1"/>
</dbReference>
<evidence type="ECO:0000313" key="22">
    <source>
        <dbReference type="Proteomes" id="UP000008385"/>
    </source>
</evidence>
<feature type="transmembrane region" description="Helical" evidence="16">
    <location>
        <begin position="111"/>
        <end position="128"/>
    </location>
</feature>
<feature type="domain" description="PAS" evidence="19">
    <location>
        <begin position="183"/>
        <end position="253"/>
    </location>
</feature>
<evidence type="ECO:0000259" key="20">
    <source>
        <dbReference type="PROSITE" id="PS50113"/>
    </source>
</evidence>
<dbReference type="PRINTS" id="PR00344">
    <property type="entry name" value="BCTRLSENSOR"/>
</dbReference>
<feature type="modified residue" description="4-aspartylphosphate" evidence="13">
    <location>
        <position position="608"/>
    </location>
</feature>
<dbReference type="InterPro" id="IPR013655">
    <property type="entry name" value="PAS_fold_3"/>
</dbReference>
<dbReference type="InterPro" id="IPR005467">
    <property type="entry name" value="His_kinase_dom"/>
</dbReference>
<feature type="transmembrane region" description="Helical" evidence="16">
    <location>
        <begin position="64"/>
        <end position="91"/>
    </location>
</feature>
<keyword evidence="14" id="KW-0175">Coiled coil</keyword>
<evidence type="ECO:0000259" key="17">
    <source>
        <dbReference type="PROSITE" id="PS50109"/>
    </source>
</evidence>
<dbReference type="STRING" id="365046.Rta_00270"/>
<dbReference type="FunFam" id="1.10.287.130:FF:000001">
    <property type="entry name" value="Two-component sensor histidine kinase"/>
    <property type="match status" value="1"/>
</dbReference>
<keyword evidence="8 21" id="KW-0418">Kinase</keyword>
<proteinExistence type="predicted"/>
<dbReference type="GO" id="GO:0005886">
    <property type="term" value="C:plasma membrane"/>
    <property type="evidence" value="ECO:0007669"/>
    <property type="project" value="TreeGrafter"/>
</dbReference>
<feature type="domain" description="Response regulatory" evidence="18">
    <location>
        <begin position="559"/>
        <end position="676"/>
    </location>
</feature>
<keyword evidence="6 16" id="KW-0812">Transmembrane</keyword>
<sequence>MGRGCGASVLFGCMALQIFHPPARAPWRTAGLRPYGAAAAISAAFILLRLALEPVLQGQVPLLVLLAAPLLTCWYFGFAPALLATLLCALFGEWLFVAPRFDAVPQNPVEWVRLGVFLLYALVFSWLIDTRHRALHLLLREREDLIAARDELARREQQAREAARQAEADKALLLAARAAAGESDAMFRTLSDNIAQLAWMTDETGFIRWYNRRWFEYTGTTSEQMKASDWRQVHHPEHMDRVLAKFRRHMGTGEPWEDTFPLRRHDGEYRWFLSRAFPLRDRAGRIVSWFGTNTDIHAQHQAEEALRQADRRKDEFISVLAHELRNPLAPVRNAVEILKRVAQPEPRVERARDVIARQVAHMVRLIDDLLDVSRIARGKLTLRKERCDLAAIARQTAEDYRASLQAAGQQLELHQPPGPAWVEGDPVRLAQMLGNLLTNAARFTNGPGTVRVRTAVDEAGRSALLTVQDTGVGLPPELLGRLFDPFEQAAQDSARTQGGLGLGLALTKGLAELHGGSVSAESAGPGQGASFTLRIPLSPEQPPAVPRGEARPAEPQARRILVVEDNPDAAATLGELLQLGGHQVEVAHDGRSGVAAARALRPDVVISDLGLPGEVDGYALARALRQEPALAGTRLIALSGYADEQARRRCREAGYDTHLPKPPDLAALDRAIEAAGGQPA</sequence>
<keyword evidence="9" id="KW-0067">ATP-binding</keyword>
<reference evidence="21 22" key="2">
    <citation type="journal article" date="2011" name="PLoS ONE">
        <title>The Cyst-Dividing Bacterium Ramlibacter tataouinensis TTB310 Genome Reveals a Well-Stocked Toolbox for Adaptation to a Desert Environment.</title>
        <authorList>
            <person name="De Luca G."/>
            <person name="Barakat M."/>
            <person name="Ortet P."/>
            <person name="Fochesato S."/>
            <person name="Jourlin-Castelli C."/>
            <person name="Ansaldi M."/>
            <person name="Py B."/>
            <person name="Fichant G."/>
            <person name="Coutinho P.M."/>
            <person name="Voulhoux R."/>
            <person name="Bastien O."/>
            <person name="Marechal E."/>
            <person name="Henrissat B."/>
            <person name="Quentin Y."/>
            <person name="Noirot P."/>
            <person name="Filloux A."/>
            <person name="Mejean V."/>
            <person name="Dubow M.S."/>
            <person name="Barras F."/>
            <person name="Barbe V."/>
            <person name="Weissenbach J."/>
            <person name="Mihalcescu I."/>
            <person name="Vermeglio A."/>
            <person name="Achouak W."/>
            <person name="Heulin T."/>
        </authorList>
    </citation>
    <scope>NUCLEOTIDE SEQUENCE [LARGE SCALE GENOMIC DNA]</scope>
    <source>
        <strain evidence="22">ATCC BAA-407 / DSM 14655 / LMG 21543 / TTB310</strain>
    </source>
</reference>
<evidence type="ECO:0000259" key="19">
    <source>
        <dbReference type="PROSITE" id="PS50112"/>
    </source>
</evidence>
<keyword evidence="7" id="KW-0547">Nucleotide-binding</keyword>
<name>F5Y2B3_RAMTT</name>
<dbReference type="PANTHER" id="PTHR43047:SF72">
    <property type="entry name" value="OSMOSENSING HISTIDINE PROTEIN KINASE SLN1"/>
    <property type="match status" value="1"/>
</dbReference>
<dbReference type="InterPro" id="IPR035965">
    <property type="entry name" value="PAS-like_dom_sf"/>
</dbReference>
<evidence type="ECO:0000256" key="1">
    <source>
        <dbReference type="ARBA" id="ARBA00000085"/>
    </source>
</evidence>
<keyword evidence="12 16" id="KW-0472">Membrane</keyword>
<dbReference type="SMART" id="SM00086">
    <property type="entry name" value="PAC"/>
    <property type="match status" value="1"/>
</dbReference>
<dbReference type="InterPro" id="IPR036890">
    <property type="entry name" value="HATPase_C_sf"/>
</dbReference>
<dbReference type="SMART" id="SM00387">
    <property type="entry name" value="HATPase_c"/>
    <property type="match status" value="1"/>
</dbReference>
<keyword evidence="22" id="KW-1185">Reference proteome</keyword>
<dbReference type="Pfam" id="PF00072">
    <property type="entry name" value="Response_reg"/>
    <property type="match status" value="1"/>
</dbReference>
<dbReference type="Gene3D" id="3.30.450.20">
    <property type="entry name" value="PAS domain"/>
    <property type="match status" value="1"/>
</dbReference>
<evidence type="ECO:0000256" key="2">
    <source>
        <dbReference type="ARBA" id="ARBA00004141"/>
    </source>
</evidence>
<dbReference type="InterPro" id="IPR000700">
    <property type="entry name" value="PAS-assoc_C"/>
</dbReference>
<dbReference type="GO" id="GO:0009927">
    <property type="term" value="F:histidine phosphotransfer kinase activity"/>
    <property type="evidence" value="ECO:0007669"/>
    <property type="project" value="TreeGrafter"/>
</dbReference>
<feature type="domain" description="Histidine kinase" evidence="17">
    <location>
        <begin position="319"/>
        <end position="539"/>
    </location>
</feature>
<dbReference type="PROSITE" id="PS50112">
    <property type="entry name" value="PAS"/>
    <property type="match status" value="1"/>
</dbReference>
<evidence type="ECO:0000256" key="12">
    <source>
        <dbReference type="ARBA" id="ARBA00023136"/>
    </source>
</evidence>
<dbReference type="PATRIC" id="fig|365046.3.peg.28"/>
<dbReference type="CDD" id="cd17580">
    <property type="entry name" value="REC_2_DhkD-like"/>
    <property type="match status" value="1"/>
</dbReference>
<dbReference type="InterPro" id="IPR001610">
    <property type="entry name" value="PAC"/>
</dbReference>
<feature type="coiled-coil region" evidence="14">
    <location>
        <begin position="135"/>
        <end position="169"/>
    </location>
</feature>
<dbReference type="Gene3D" id="3.40.50.2300">
    <property type="match status" value="1"/>
</dbReference>